<feature type="compositionally biased region" description="Basic and acidic residues" evidence="1">
    <location>
        <begin position="273"/>
        <end position="288"/>
    </location>
</feature>
<feature type="transmembrane region" description="Helical" evidence="2">
    <location>
        <begin position="15"/>
        <end position="32"/>
    </location>
</feature>
<protein>
    <recommendedName>
        <fullName evidence="3">DUF6534 domain-containing protein</fullName>
    </recommendedName>
</protein>
<accession>A0AAD5YUF9</accession>
<dbReference type="InterPro" id="IPR045339">
    <property type="entry name" value="DUF6534"/>
</dbReference>
<feature type="region of interest" description="Disordered" evidence="1">
    <location>
        <begin position="261"/>
        <end position="296"/>
    </location>
</feature>
<evidence type="ECO:0000313" key="5">
    <source>
        <dbReference type="Proteomes" id="UP001213000"/>
    </source>
</evidence>
<keyword evidence="2" id="KW-1133">Transmembrane helix</keyword>
<evidence type="ECO:0000256" key="2">
    <source>
        <dbReference type="SAM" id="Phobius"/>
    </source>
</evidence>
<proteinExistence type="predicted"/>
<sequence>MAAAPLPAIPSLDNSYGSIFIGMVVAAGLWGIGTAQAYWTVDTLHQAVITYLIYYYVVTNYFNPLVLDTQIWAFSIQSLFEIIPCAMVQSFFLMRIWRLSGKKVYLVVLPGLLIVAKMVLGLVWIGLCYNIKSISTAEARFGHISATINGLAAAGDILLSSTMVVLLHQARTGIRQSDNMLAKLMVYTINTGVITSLCSIVTLIVAVVLNKTFIYGAFYFCTGRLYVNTMLASLNARQGLKEQTSRSGALEMSPYVTSVRLDKSGKPLSSGDMTREGDDTSRKYERVGPWEPNVLT</sequence>
<feature type="transmembrane region" description="Helical" evidence="2">
    <location>
        <begin position="104"/>
        <end position="127"/>
    </location>
</feature>
<evidence type="ECO:0000259" key="3">
    <source>
        <dbReference type="Pfam" id="PF20152"/>
    </source>
</evidence>
<dbReference type="PANTHER" id="PTHR40465:SF1">
    <property type="entry name" value="DUF6534 DOMAIN-CONTAINING PROTEIN"/>
    <property type="match status" value="1"/>
</dbReference>
<feature type="transmembrane region" description="Helical" evidence="2">
    <location>
        <begin position="39"/>
        <end position="58"/>
    </location>
</feature>
<comment type="caution">
    <text evidence="4">The sequence shown here is derived from an EMBL/GenBank/DDBJ whole genome shotgun (WGS) entry which is preliminary data.</text>
</comment>
<dbReference type="EMBL" id="JANIEX010000130">
    <property type="protein sequence ID" value="KAJ3572735.1"/>
    <property type="molecule type" value="Genomic_DNA"/>
</dbReference>
<evidence type="ECO:0000313" key="4">
    <source>
        <dbReference type="EMBL" id="KAJ3572735.1"/>
    </source>
</evidence>
<keyword evidence="2" id="KW-0812">Transmembrane</keyword>
<feature type="transmembrane region" description="Helical" evidence="2">
    <location>
        <begin position="213"/>
        <end position="236"/>
    </location>
</feature>
<feature type="transmembrane region" description="Helical" evidence="2">
    <location>
        <begin position="147"/>
        <end position="167"/>
    </location>
</feature>
<feature type="transmembrane region" description="Helical" evidence="2">
    <location>
        <begin position="70"/>
        <end position="92"/>
    </location>
</feature>
<gene>
    <name evidence="4" type="ORF">NP233_g2895</name>
</gene>
<dbReference type="Pfam" id="PF20152">
    <property type="entry name" value="DUF6534"/>
    <property type="match status" value="1"/>
</dbReference>
<dbReference type="Proteomes" id="UP001213000">
    <property type="component" value="Unassembled WGS sequence"/>
</dbReference>
<dbReference type="PANTHER" id="PTHR40465">
    <property type="entry name" value="CHROMOSOME 1, WHOLE GENOME SHOTGUN SEQUENCE"/>
    <property type="match status" value="1"/>
</dbReference>
<name>A0AAD5YUF9_9AGAR</name>
<organism evidence="4 5">
    <name type="scientific">Leucocoprinus birnbaumii</name>
    <dbReference type="NCBI Taxonomy" id="56174"/>
    <lineage>
        <taxon>Eukaryota</taxon>
        <taxon>Fungi</taxon>
        <taxon>Dikarya</taxon>
        <taxon>Basidiomycota</taxon>
        <taxon>Agaricomycotina</taxon>
        <taxon>Agaricomycetes</taxon>
        <taxon>Agaricomycetidae</taxon>
        <taxon>Agaricales</taxon>
        <taxon>Agaricineae</taxon>
        <taxon>Agaricaceae</taxon>
        <taxon>Leucocoprinus</taxon>
    </lineage>
</organism>
<evidence type="ECO:0000256" key="1">
    <source>
        <dbReference type="SAM" id="MobiDB-lite"/>
    </source>
</evidence>
<keyword evidence="5" id="KW-1185">Reference proteome</keyword>
<keyword evidence="2" id="KW-0472">Membrane</keyword>
<feature type="domain" description="DUF6534" evidence="3">
    <location>
        <begin position="152"/>
        <end position="238"/>
    </location>
</feature>
<reference evidence="4" key="1">
    <citation type="submission" date="2022-07" db="EMBL/GenBank/DDBJ databases">
        <title>Genome Sequence of Leucocoprinus birnbaumii.</title>
        <authorList>
            <person name="Buettner E."/>
        </authorList>
    </citation>
    <scope>NUCLEOTIDE SEQUENCE</scope>
    <source>
        <strain evidence="4">VT141</strain>
    </source>
</reference>
<feature type="transmembrane region" description="Helical" evidence="2">
    <location>
        <begin position="187"/>
        <end position="207"/>
    </location>
</feature>
<dbReference type="AlphaFoldDB" id="A0AAD5YUF9"/>